<dbReference type="AlphaFoldDB" id="A0A4R4W1Q7"/>
<dbReference type="Gene3D" id="3.30.300.30">
    <property type="match status" value="1"/>
</dbReference>
<evidence type="ECO:0000259" key="7">
    <source>
        <dbReference type="Pfam" id="PF13193"/>
    </source>
</evidence>
<dbReference type="GO" id="GO:0005524">
    <property type="term" value="F:ATP binding"/>
    <property type="evidence" value="ECO:0007669"/>
    <property type="project" value="UniProtKB-KW"/>
</dbReference>
<dbReference type="GO" id="GO:0005324">
    <property type="term" value="F:long-chain fatty acid transmembrane transporter activity"/>
    <property type="evidence" value="ECO:0007669"/>
    <property type="project" value="TreeGrafter"/>
</dbReference>
<evidence type="ECO:0000256" key="2">
    <source>
        <dbReference type="ARBA" id="ARBA00022598"/>
    </source>
</evidence>
<evidence type="ECO:0000256" key="4">
    <source>
        <dbReference type="ARBA" id="ARBA00022840"/>
    </source>
</evidence>
<keyword evidence="9" id="KW-1185">Reference proteome</keyword>
<feature type="region of interest" description="Disordered" evidence="5">
    <location>
        <begin position="129"/>
        <end position="168"/>
    </location>
</feature>
<feature type="domain" description="AMP-dependent synthetase/ligase" evidence="6">
    <location>
        <begin position="14"/>
        <end position="388"/>
    </location>
</feature>
<dbReference type="SUPFAM" id="SSF56801">
    <property type="entry name" value="Acetyl-CoA synthetase-like"/>
    <property type="match status" value="1"/>
</dbReference>
<gene>
    <name evidence="8" type="ORF">E1294_43690</name>
</gene>
<dbReference type="InterPro" id="IPR045851">
    <property type="entry name" value="AMP-bd_C_sf"/>
</dbReference>
<protein>
    <submittedName>
        <fullName evidence="8">Acyl-CoA synthetase</fullName>
    </submittedName>
</protein>
<dbReference type="RefSeq" id="WP_132517291.1">
    <property type="nucleotide sequence ID" value="NZ_SMKP01000201.1"/>
</dbReference>
<evidence type="ECO:0000313" key="8">
    <source>
        <dbReference type="EMBL" id="TDD12392.1"/>
    </source>
</evidence>
<feature type="compositionally biased region" description="Basic and acidic residues" evidence="5">
    <location>
        <begin position="149"/>
        <end position="160"/>
    </location>
</feature>
<dbReference type="PROSITE" id="PS00455">
    <property type="entry name" value="AMP_BINDING"/>
    <property type="match status" value="1"/>
</dbReference>
<dbReference type="PANTHER" id="PTHR43107">
    <property type="entry name" value="LONG-CHAIN FATTY ACID TRANSPORT PROTEIN"/>
    <property type="match status" value="1"/>
</dbReference>
<dbReference type="Gene3D" id="3.40.50.12780">
    <property type="entry name" value="N-terminal domain of ligase-like"/>
    <property type="match status" value="1"/>
</dbReference>
<dbReference type="PANTHER" id="PTHR43107:SF15">
    <property type="entry name" value="FATTY ACID TRANSPORT PROTEIN 3, ISOFORM A"/>
    <property type="match status" value="1"/>
</dbReference>
<keyword evidence="2" id="KW-0436">Ligase</keyword>
<dbReference type="GO" id="GO:0004467">
    <property type="term" value="F:long-chain fatty acid-CoA ligase activity"/>
    <property type="evidence" value="ECO:0007669"/>
    <property type="project" value="TreeGrafter"/>
</dbReference>
<keyword evidence="4" id="KW-0067">ATP-binding</keyword>
<proteinExistence type="inferred from homology"/>
<evidence type="ECO:0000256" key="5">
    <source>
        <dbReference type="SAM" id="MobiDB-lite"/>
    </source>
</evidence>
<dbReference type="Proteomes" id="UP000294543">
    <property type="component" value="Unassembled WGS sequence"/>
</dbReference>
<dbReference type="EMBL" id="SMKP01000201">
    <property type="protein sequence ID" value="TDD12392.1"/>
    <property type="molecule type" value="Genomic_DNA"/>
</dbReference>
<dbReference type="InterPro" id="IPR042099">
    <property type="entry name" value="ANL_N_sf"/>
</dbReference>
<evidence type="ECO:0000256" key="1">
    <source>
        <dbReference type="ARBA" id="ARBA00006432"/>
    </source>
</evidence>
<comment type="similarity">
    <text evidence="1">Belongs to the ATP-dependent AMP-binding enzyme family.</text>
</comment>
<organism evidence="8 9">
    <name type="scientific">Nonomuraea diastatica</name>
    <dbReference type="NCBI Taxonomy" id="1848329"/>
    <lineage>
        <taxon>Bacteria</taxon>
        <taxon>Bacillati</taxon>
        <taxon>Actinomycetota</taxon>
        <taxon>Actinomycetes</taxon>
        <taxon>Streptosporangiales</taxon>
        <taxon>Streptosporangiaceae</taxon>
        <taxon>Nonomuraea</taxon>
    </lineage>
</organism>
<accession>A0A4R4W1Q7</accession>
<name>A0A4R4W1Q7_9ACTN</name>
<dbReference type="GO" id="GO:0005886">
    <property type="term" value="C:plasma membrane"/>
    <property type="evidence" value="ECO:0007669"/>
    <property type="project" value="TreeGrafter"/>
</dbReference>
<dbReference type="GO" id="GO:0044539">
    <property type="term" value="P:long-chain fatty acid import into cell"/>
    <property type="evidence" value="ECO:0007669"/>
    <property type="project" value="TreeGrafter"/>
</dbReference>
<evidence type="ECO:0000313" key="9">
    <source>
        <dbReference type="Proteomes" id="UP000294543"/>
    </source>
</evidence>
<dbReference type="InterPro" id="IPR020845">
    <property type="entry name" value="AMP-binding_CS"/>
</dbReference>
<dbReference type="Pfam" id="PF00501">
    <property type="entry name" value="AMP-binding"/>
    <property type="match status" value="1"/>
</dbReference>
<dbReference type="InterPro" id="IPR000873">
    <property type="entry name" value="AMP-dep_synth/lig_dom"/>
</dbReference>
<sequence length="564" mass="59412">MIADTLASLLLARAEDDRPGLMYEDAVWSWREHVAACRAAGAWLSGQGAGPHVGVLGDNVPGLVFLVGAAALGGPVVVALNPTRPADELIRDARATDVNLLLADAPHTEAARTVAEALGIATVPLSAVPPAVPPTGTPGPPGGGQAPDGDPRTDGRRSPDEAPATSRVAPAAPGDLVMLLFTSGTSGRPRAVRITQRKLAVPGTSLAALLTPGDVVYCSMPLFHSGALMAAYAPAVASGAALALRRRFSASGLLPDIRRYGVTYLHYVGKALSYVLATPERPDDADNPLKIAFGNEGSAVAIRRFGERFGCRVIDAFGSTETAISFSPDPAGPPGCLGRLPGSVKILDPSTGRPCPPGRIEEGRLLNPEEAVGELVNTAGLGLFEGYYNDPEADAERVRNGAYWSGDLAYTDADGYVFFAGRGTERPRVDGENLAVAPVEAALREFGGVVEAAVYPVPDPAAGDQVMAALVMEGTFDPAAFLAFLESRRDLGTKSLPRYIRLSDHLPQTPSHKVIKRILAREAWRAADPVWLRTPTGFRPLTGADVKGIEEEFVRHGRHHLLER</sequence>
<comment type="caution">
    <text evidence="8">The sequence shown here is derived from an EMBL/GenBank/DDBJ whole genome shotgun (WGS) entry which is preliminary data.</text>
</comment>
<evidence type="ECO:0000256" key="3">
    <source>
        <dbReference type="ARBA" id="ARBA00022741"/>
    </source>
</evidence>
<dbReference type="OrthoDB" id="9803968at2"/>
<evidence type="ECO:0000259" key="6">
    <source>
        <dbReference type="Pfam" id="PF00501"/>
    </source>
</evidence>
<dbReference type="InterPro" id="IPR025110">
    <property type="entry name" value="AMP-bd_C"/>
</dbReference>
<feature type="domain" description="AMP-binding enzyme C-terminal" evidence="7">
    <location>
        <begin position="439"/>
        <end position="513"/>
    </location>
</feature>
<feature type="compositionally biased region" description="Pro residues" evidence="5">
    <location>
        <begin position="130"/>
        <end position="141"/>
    </location>
</feature>
<reference evidence="8 9" key="1">
    <citation type="submission" date="2019-03" db="EMBL/GenBank/DDBJ databases">
        <title>Draft genome sequences of novel Actinobacteria.</title>
        <authorList>
            <person name="Sahin N."/>
            <person name="Ay H."/>
            <person name="Saygin H."/>
        </authorList>
    </citation>
    <scope>NUCLEOTIDE SEQUENCE [LARGE SCALE GENOMIC DNA]</scope>
    <source>
        <strain evidence="8 9">KC712</strain>
    </source>
</reference>
<keyword evidence="3" id="KW-0547">Nucleotide-binding</keyword>
<dbReference type="Pfam" id="PF13193">
    <property type="entry name" value="AMP-binding_C"/>
    <property type="match status" value="1"/>
</dbReference>